<evidence type="ECO:0000256" key="2">
    <source>
        <dbReference type="ARBA" id="ARBA00022475"/>
    </source>
</evidence>
<dbReference type="PRINTS" id="PR00237">
    <property type="entry name" value="GPCRRHODOPSN"/>
</dbReference>
<feature type="domain" description="G-protein coupled receptors family 1 profile" evidence="14">
    <location>
        <begin position="39"/>
        <end position="290"/>
    </location>
</feature>
<dbReference type="GO" id="GO:0005886">
    <property type="term" value="C:plasma membrane"/>
    <property type="evidence" value="ECO:0007669"/>
    <property type="project" value="UniProtKB-SubCell"/>
</dbReference>
<sequence>MINSTQVSHFVLVAFVNVGDFKYLLFIIVISFYILIIFSNLLLIVVICMNRSLHEPMYMFLCSLLFVNELYGSSGLFPFLLTQILSDIHTVSASLCFLQIFCLYSYANVQFSNLAIMSYDRYLAICCPLQYNTRMTPKKVFLFIIVLWFYSCVKCLITLSLNIHLKLCGNIMNSLYCHNYLIVKLSCSDTRVNNIYGLFTAALSILVPLFPIIFSYMKILKICFSGSKQTRQKAVSTCTPHIASLINFSFGCLFQIIQTRFDMTNVPNVIQIILSLYFSLLQPLLNPIMYGLQMSKLRNTYKHLLCYTMLTAHRNTVQVQ</sequence>
<reference evidence="15" key="1">
    <citation type="submission" date="2021-04" db="EMBL/GenBank/DDBJ databases">
        <authorList>
            <consortium name="Wellcome Sanger Institute Data Sharing"/>
        </authorList>
    </citation>
    <scope>NUCLEOTIDE SEQUENCE [LARGE SCALE GENOMIC DNA]</scope>
</reference>
<dbReference type="GO" id="GO:0004984">
    <property type="term" value="F:olfactory receptor activity"/>
    <property type="evidence" value="ECO:0007669"/>
    <property type="project" value="InterPro"/>
</dbReference>
<keyword evidence="7" id="KW-0297">G-protein coupled receptor</keyword>
<dbReference type="InterPro" id="IPR000276">
    <property type="entry name" value="GPCR_Rhodpsn"/>
</dbReference>
<keyword evidence="2" id="KW-1003">Cell membrane</keyword>
<keyword evidence="11" id="KW-0325">Glycoprotein</keyword>
<feature type="transmembrane region" description="Helical" evidence="13">
    <location>
        <begin position="238"/>
        <end position="257"/>
    </location>
</feature>
<keyword evidence="6 13" id="KW-1133">Transmembrane helix</keyword>
<dbReference type="GO" id="GO:0004930">
    <property type="term" value="F:G protein-coupled receptor activity"/>
    <property type="evidence" value="ECO:0007669"/>
    <property type="project" value="UniProtKB-KW"/>
</dbReference>
<evidence type="ECO:0000256" key="10">
    <source>
        <dbReference type="ARBA" id="ARBA00023170"/>
    </source>
</evidence>
<evidence type="ECO:0000259" key="14">
    <source>
        <dbReference type="PROSITE" id="PS50262"/>
    </source>
</evidence>
<keyword evidence="9" id="KW-1015">Disulfide bond</keyword>
<dbReference type="InterPro" id="IPR000725">
    <property type="entry name" value="Olfact_rcpt"/>
</dbReference>
<comment type="subcellular location">
    <subcellularLocation>
        <location evidence="1">Cell membrane</location>
        <topology evidence="1">Multi-pass membrane protein</topology>
    </subcellularLocation>
</comment>
<keyword evidence="12" id="KW-0807">Transducer</keyword>
<name>A0A671TDD0_SPAAU</name>
<keyword evidence="10" id="KW-0675">Receptor</keyword>
<dbReference type="Gene3D" id="1.20.1070.10">
    <property type="entry name" value="Rhodopsin 7-helix transmembrane proteins"/>
    <property type="match status" value="1"/>
</dbReference>
<evidence type="ECO:0000256" key="11">
    <source>
        <dbReference type="ARBA" id="ARBA00023180"/>
    </source>
</evidence>
<evidence type="ECO:0000256" key="9">
    <source>
        <dbReference type="ARBA" id="ARBA00023157"/>
    </source>
</evidence>
<dbReference type="PANTHER" id="PTHR26451:SF885">
    <property type="entry name" value="OLFACTORY RECEPTOR"/>
    <property type="match status" value="1"/>
</dbReference>
<dbReference type="FunCoup" id="A0A671TDD0">
    <property type="interactions" value="210"/>
</dbReference>
<evidence type="ECO:0000256" key="8">
    <source>
        <dbReference type="ARBA" id="ARBA00023136"/>
    </source>
</evidence>
<feature type="transmembrane region" description="Helical" evidence="13">
    <location>
        <begin position="140"/>
        <end position="165"/>
    </location>
</feature>
<dbReference type="InParanoid" id="A0A671TDD0"/>
<feature type="transmembrane region" description="Helical" evidence="13">
    <location>
        <begin position="23"/>
        <end position="46"/>
    </location>
</feature>
<organism evidence="15 16">
    <name type="scientific">Sparus aurata</name>
    <name type="common">Gilthead sea bream</name>
    <dbReference type="NCBI Taxonomy" id="8175"/>
    <lineage>
        <taxon>Eukaryota</taxon>
        <taxon>Metazoa</taxon>
        <taxon>Chordata</taxon>
        <taxon>Craniata</taxon>
        <taxon>Vertebrata</taxon>
        <taxon>Euteleostomi</taxon>
        <taxon>Actinopterygii</taxon>
        <taxon>Neopterygii</taxon>
        <taxon>Teleostei</taxon>
        <taxon>Neoteleostei</taxon>
        <taxon>Acanthomorphata</taxon>
        <taxon>Eupercaria</taxon>
        <taxon>Spariformes</taxon>
        <taxon>Sparidae</taxon>
        <taxon>Sparus</taxon>
    </lineage>
</organism>
<evidence type="ECO:0000256" key="7">
    <source>
        <dbReference type="ARBA" id="ARBA00023040"/>
    </source>
</evidence>
<dbReference type="FunFam" id="1.20.1070.10:FF:000024">
    <property type="entry name" value="Olfactory receptor"/>
    <property type="match status" value="1"/>
</dbReference>
<dbReference type="OMA" id="CRCLMLK"/>
<evidence type="ECO:0000313" key="15">
    <source>
        <dbReference type="Ensembl" id="ENSSAUP00010000258.1"/>
    </source>
</evidence>
<dbReference type="SUPFAM" id="SSF81321">
    <property type="entry name" value="Family A G protein-coupled receptor-like"/>
    <property type="match status" value="1"/>
</dbReference>
<keyword evidence="16" id="KW-1185">Reference proteome</keyword>
<protein>
    <recommendedName>
        <fullName evidence="14">G-protein coupled receptors family 1 profile domain-containing protein</fullName>
    </recommendedName>
</protein>
<evidence type="ECO:0000256" key="1">
    <source>
        <dbReference type="ARBA" id="ARBA00004651"/>
    </source>
</evidence>
<reference evidence="15" key="3">
    <citation type="submission" date="2025-09" db="UniProtKB">
        <authorList>
            <consortium name="Ensembl"/>
        </authorList>
    </citation>
    <scope>IDENTIFICATION</scope>
</reference>
<evidence type="ECO:0000256" key="12">
    <source>
        <dbReference type="ARBA" id="ARBA00023224"/>
    </source>
</evidence>
<feature type="transmembrane region" description="Helical" evidence="13">
    <location>
        <begin position="269"/>
        <end position="292"/>
    </location>
</feature>
<evidence type="ECO:0000256" key="5">
    <source>
        <dbReference type="ARBA" id="ARBA00022725"/>
    </source>
</evidence>
<keyword evidence="3" id="KW-0716">Sensory transduction</keyword>
<evidence type="ECO:0000313" key="16">
    <source>
        <dbReference type="Proteomes" id="UP000472265"/>
    </source>
</evidence>
<evidence type="ECO:0000256" key="6">
    <source>
        <dbReference type="ARBA" id="ARBA00022989"/>
    </source>
</evidence>
<dbReference type="GeneTree" id="ENSGT00950000183048"/>
<keyword evidence="8 13" id="KW-0472">Membrane</keyword>
<dbReference type="Pfam" id="PF13853">
    <property type="entry name" value="7tm_4"/>
    <property type="match status" value="1"/>
</dbReference>
<reference evidence="15" key="2">
    <citation type="submission" date="2025-08" db="UniProtKB">
        <authorList>
            <consortium name="Ensembl"/>
        </authorList>
    </citation>
    <scope>IDENTIFICATION</scope>
</reference>
<accession>A0A671TDD0</accession>
<proteinExistence type="predicted"/>
<keyword evidence="5" id="KW-0552">Olfaction</keyword>
<dbReference type="GO" id="GO:0005549">
    <property type="term" value="F:odorant binding"/>
    <property type="evidence" value="ECO:0007669"/>
    <property type="project" value="TreeGrafter"/>
</dbReference>
<keyword evidence="4 13" id="KW-0812">Transmembrane</keyword>
<feature type="transmembrane region" description="Helical" evidence="13">
    <location>
        <begin position="195"/>
        <end position="217"/>
    </location>
</feature>
<evidence type="ECO:0000256" key="4">
    <source>
        <dbReference type="ARBA" id="ARBA00022692"/>
    </source>
</evidence>
<evidence type="ECO:0000256" key="13">
    <source>
        <dbReference type="SAM" id="Phobius"/>
    </source>
</evidence>
<dbReference type="InterPro" id="IPR017452">
    <property type="entry name" value="GPCR_Rhodpsn_7TM"/>
</dbReference>
<dbReference type="PROSITE" id="PS50262">
    <property type="entry name" value="G_PROTEIN_RECEP_F1_2"/>
    <property type="match status" value="1"/>
</dbReference>
<dbReference type="PANTHER" id="PTHR26451">
    <property type="entry name" value="G_PROTEIN_RECEP_F1_2 DOMAIN-CONTAINING PROTEIN"/>
    <property type="match status" value="1"/>
</dbReference>
<dbReference type="Ensembl" id="ENSSAUT00010000270.1">
    <property type="protein sequence ID" value="ENSSAUP00010000258.1"/>
    <property type="gene ID" value="ENSSAUG00010000128.1"/>
</dbReference>
<dbReference type="Proteomes" id="UP000472265">
    <property type="component" value="Chromosome 2"/>
</dbReference>
<evidence type="ECO:0000256" key="3">
    <source>
        <dbReference type="ARBA" id="ARBA00022606"/>
    </source>
</evidence>
<feature type="transmembrane region" description="Helical" evidence="13">
    <location>
        <begin position="58"/>
        <end position="82"/>
    </location>
</feature>
<dbReference type="PRINTS" id="PR00245">
    <property type="entry name" value="OLFACTORYR"/>
</dbReference>
<dbReference type="InterPro" id="IPR052921">
    <property type="entry name" value="GPCR1_Superfamily_Member"/>
</dbReference>
<dbReference type="AlphaFoldDB" id="A0A671TDD0"/>